<reference evidence="2 3" key="1">
    <citation type="submission" date="2014-04" db="EMBL/GenBank/DDBJ databases">
        <authorList>
            <consortium name="DOE Joint Genome Institute"/>
            <person name="Kuo A."/>
            <person name="Martino E."/>
            <person name="Perotto S."/>
            <person name="Kohler A."/>
            <person name="Nagy L.G."/>
            <person name="Floudas D."/>
            <person name="Copeland A."/>
            <person name="Barry K.W."/>
            <person name="Cichocki N."/>
            <person name="Veneault-Fourrey C."/>
            <person name="LaButti K."/>
            <person name="Lindquist E.A."/>
            <person name="Lipzen A."/>
            <person name="Lundell T."/>
            <person name="Morin E."/>
            <person name="Murat C."/>
            <person name="Sun H."/>
            <person name="Tunlid A."/>
            <person name="Henrissat B."/>
            <person name="Grigoriev I.V."/>
            <person name="Hibbett D.S."/>
            <person name="Martin F."/>
            <person name="Nordberg H.P."/>
            <person name="Cantor M.N."/>
            <person name="Hua S.X."/>
        </authorList>
    </citation>
    <scope>NUCLEOTIDE SEQUENCE [LARGE SCALE GENOMIC DNA]</scope>
    <source>
        <strain evidence="2 3">Zn</strain>
    </source>
</reference>
<dbReference type="HOGENOM" id="CLU_070871_1_0_1"/>
<proteinExistence type="predicted"/>
<evidence type="ECO:0000259" key="1">
    <source>
        <dbReference type="Pfam" id="PF01966"/>
    </source>
</evidence>
<gene>
    <name evidence="2" type="ORF">OIDMADRAFT_130270</name>
</gene>
<dbReference type="Pfam" id="PF01966">
    <property type="entry name" value="HD"/>
    <property type="match status" value="1"/>
</dbReference>
<dbReference type="Proteomes" id="UP000054321">
    <property type="component" value="Unassembled WGS sequence"/>
</dbReference>
<dbReference type="PANTHER" id="PTHR35569">
    <property type="entry name" value="CYANAMIDE HYDRATASE DDI2-RELATED"/>
    <property type="match status" value="1"/>
</dbReference>
<reference evidence="3" key="2">
    <citation type="submission" date="2015-01" db="EMBL/GenBank/DDBJ databases">
        <title>Evolutionary Origins and Diversification of the Mycorrhizal Mutualists.</title>
        <authorList>
            <consortium name="DOE Joint Genome Institute"/>
            <consortium name="Mycorrhizal Genomics Consortium"/>
            <person name="Kohler A."/>
            <person name="Kuo A."/>
            <person name="Nagy L.G."/>
            <person name="Floudas D."/>
            <person name="Copeland A."/>
            <person name="Barry K.W."/>
            <person name="Cichocki N."/>
            <person name="Veneault-Fourrey C."/>
            <person name="LaButti K."/>
            <person name="Lindquist E.A."/>
            <person name="Lipzen A."/>
            <person name="Lundell T."/>
            <person name="Morin E."/>
            <person name="Murat C."/>
            <person name="Riley R."/>
            <person name="Ohm R."/>
            <person name="Sun H."/>
            <person name="Tunlid A."/>
            <person name="Henrissat B."/>
            <person name="Grigoriev I.V."/>
            <person name="Hibbett D.S."/>
            <person name="Martin F."/>
        </authorList>
    </citation>
    <scope>NUCLEOTIDE SEQUENCE [LARGE SCALE GENOMIC DNA]</scope>
    <source>
        <strain evidence="3">Zn</strain>
    </source>
</reference>
<dbReference type="PANTHER" id="PTHR35569:SF1">
    <property type="entry name" value="CYANAMIDE HYDRATASE DDI2-RELATED"/>
    <property type="match status" value="1"/>
</dbReference>
<protein>
    <recommendedName>
        <fullName evidence="1">HD domain-containing protein</fullName>
    </recommendedName>
</protein>
<dbReference type="InParanoid" id="A0A0C3CEI3"/>
<accession>A0A0C3CEI3</accession>
<evidence type="ECO:0000313" key="2">
    <source>
        <dbReference type="EMBL" id="KIM97348.1"/>
    </source>
</evidence>
<dbReference type="EMBL" id="KN832882">
    <property type="protein sequence ID" value="KIM97348.1"/>
    <property type="molecule type" value="Genomic_DNA"/>
</dbReference>
<dbReference type="SUPFAM" id="SSF109604">
    <property type="entry name" value="HD-domain/PDEase-like"/>
    <property type="match status" value="1"/>
</dbReference>
<organism evidence="2 3">
    <name type="scientific">Oidiodendron maius (strain Zn)</name>
    <dbReference type="NCBI Taxonomy" id="913774"/>
    <lineage>
        <taxon>Eukaryota</taxon>
        <taxon>Fungi</taxon>
        <taxon>Dikarya</taxon>
        <taxon>Ascomycota</taxon>
        <taxon>Pezizomycotina</taxon>
        <taxon>Leotiomycetes</taxon>
        <taxon>Leotiomycetes incertae sedis</taxon>
        <taxon>Myxotrichaceae</taxon>
        <taxon>Oidiodendron</taxon>
    </lineage>
</organism>
<name>A0A0C3CEI3_OIDMZ</name>
<dbReference type="AlphaFoldDB" id="A0A0C3CEI3"/>
<dbReference type="InterPro" id="IPR006674">
    <property type="entry name" value="HD_domain"/>
</dbReference>
<feature type="domain" description="HD" evidence="1">
    <location>
        <begin position="38"/>
        <end position="131"/>
    </location>
</feature>
<evidence type="ECO:0000313" key="3">
    <source>
        <dbReference type="Proteomes" id="UP000054321"/>
    </source>
</evidence>
<dbReference type="STRING" id="913774.A0A0C3CEI3"/>
<dbReference type="OrthoDB" id="2378324at2759"/>
<keyword evidence="3" id="KW-1185">Reference proteome</keyword>
<dbReference type="Gene3D" id="1.10.3210.10">
    <property type="entry name" value="Hypothetical protein af1432"/>
    <property type="match status" value="1"/>
</dbReference>
<sequence length="229" mass="25757">MTSIHPNSRTFAGVTLIDSPLVKAALEYARVHNDNMSFNHVYRSWVFGAMIASKLPKFANVDLEIHAVSAILHDLAWDYKSVFSTPDKRFEVDSANAAREFIDRMAPQWDSRKRQLVWDGIALHTTGSIARYKEPEVALCHLGISADFIGPAFPGDVISREDFNAVIQELPRLDFKEGVTRIVCNLCIHKPETTYDSFPRDFGIRFVKGYEVPSEVDKILKAIDATAEA</sequence>